<dbReference type="PANTHER" id="PTHR39450:SF1">
    <property type="entry name" value="DUF1667 DOMAIN-CONTAINING PROTEIN"/>
    <property type="match status" value="1"/>
</dbReference>
<dbReference type="Proteomes" id="UP001145094">
    <property type="component" value="Unassembled WGS sequence"/>
</dbReference>
<accession>A0A9W6FCE0</accession>
<reference evidence="5" key="1">
    <citation type="submission" date="2022-11" db="EMBL/GenBank/DDBJ databases">
        <title>Draft genome sequence of Sellimonas catena strain 12EGH17.</title>
        <authorList>
            <person name="Hisatomi A."/>
            <person name="Ohkuma M."/>
            <person name="Sakamoto M."/>
        </authorList>
    </citation>
    <scope>NUCLEOTIDE SEQUENCE</scope>
    <source>
        <strain evidence="5">12EGH17</strain>
    </source>
</reference>
<dbReference type="PANTHER" id="PTHR39450">
    <property type="entry name" value="MOLYBDOPTERIN OXIDOREDUCTASE, 4FE-4S CLUSTER-BINDING SUBUNIT"/>
    <property type="match status" value="1"/>
</dbReference>
<keyword evidence="2" id="KW-0408">Iron</keyword>
<dbReference type="SUPFAM" id="SSF53706">
    <property type="entry name" value="Formate dehydrogenase/DMSO reductase, domains 1-3"/>
    <property type="match status" value="1"/>
</dbReference>
<evidence type="ECO:0000256" key="3">
    <source>
        <dbReference type="ARBA" id="ARBA00023014"/>
    </source>
</evidence>
<evidence type="ECO:0000313" key="6">
    <source>
        <dbReference type="EMBL" id="GLG90774.1"/>
    </source>
</evidence>
<reference evidence="5" key="2">
    <citation type="submission" date="2022-11" db="EMBL/GenBank/DDBJ databases">
        <title>Draft genome sequence of Sellimonas catena strain 12EGH17.</title>
        <authorList>
            <person name="Atsushi H."/>
            <person name="Moriya O."/>
            <person name="Mitsuo S."/>
        </authorList>
    </citation>
    <scope>NUCLEOTIDE SEQUENCE</scope>
    <source>
        <strain evidence="5">12EGH17</strain>
    </source>
</reference>
<dbReference type="InterPro" id="IPR012460">
    <property type="entry name" value="DUF1667"/>
</dbReference>
<evidence type="ECO:0000313" key="5">
    <source>
        <dbReference type="EMBL" id="GLG04747.1"/>
    </source>
</evidence>
<reference evidence="6" key="3">
    <citation type="submission" date="2022-11" db="EMBL/GenBank/DDBJ databases">
        <title>Draft genome sequence of Sellimonas catena strain 18CBH55.</title>
        <authorList>
            <person name="Atsushi H."/>
            <person name="Moriya O."/>
            <person name="Mitsuo S."/>
        </authorList>
    </citation>
    <scope>NUCLEOTIDE SEQUENCE</scope>
    <source>
        <strain evidence="6">18CBH55</strain>
    </source>
</reference>
<protein>
    <submittedName>
        <fullName evidence="5">NAD(FAD)-dependent dehydrogenase</fullName>
    </submittedName>
</protein>
<dbReference type="Proteomes" id="UP001145145">
    <property type="component" value="Unassembled WGS sequence"/>
</dbReference>
<dbReference type="Gene3D" id="3.10.530.10">
    <property type="entry name" value="CPE0013-like"/>
    <property type="match status" value="1"/>
</dbReference>
<dbReference type="GO" id="GO:0046872">
    <property type="term" value="F:metal ion binding"/>
    <property type="evidence" value="ECO:0007669"/>
    <property type="project" value="UniProtKB-KW"/>
</dbReference>
<sequence length="121" mass="13012">MEIRHLTCISCPMGCPITVEMEDGQVVSVTGNTCKRGDIYARKEVTNPTRIVTSTIRVKGGAEDMVSVKTKEDIPKGKIFDCVKALKGIEKEAPVKIGDVILKDVAGTGVDIVATKHVEKA</sequence>
<gene>
    <name evidence="5" type="ORF">Selli1_19210</name>
    <name evidence="6" type="ORF">Selli2_22010</name>
</gene>
<organism evidence="5 7">
    <name type="scientific">Sellimonas catena</name>
    <dbReference type="NCBI Taxonomy" id="2994035"/>
    <lineage>
        <taxon>Bacteria</taxon>
        <taxon>Bacillati</taxon>
        <taxon>Bacillota</taxon>
        <taxon>Clostridia</taxon>
        <taxon>Lachnospirales</taxon>
        <taxon>Lachnospiraceae</taxon>
        <taxon>Sellimonas</taxon>
    </lineage>
</organism>
<dbReference type="Pfam" id="PF07892">
    <property type="entry name" value="DUF1667"/>
    <property type="match status" value="1"/>
</dbReference>
<dbReference type="InterPro" id="IPR006963">
    <property type="entry name" value="Mopterin_OxRdtase_4Fe-4S_dom"/>
</dbReference>
<dbReference type="AlphaFoldDB" id="A0A9W6FCE0"/>
<reference evidence="6" key="4">
    <citation type="submission" date="2022-11" db="EMBL/GenBank/DDBJ databases">
        <title>Draft genome sequence of Sellimonas catena strain 18CBH55.</title>
        <authorList>
            <person name="Hisatomi A."/>
            <person name="Ohkuma M."/>
            <person name="Sakamoto M."/>
        </authorList>
    </citation>
    <scope>NUCLEOTIDE SEQUENCE</scope>
    <source>
        <strain evidence="6">18CBH55</strain>
    </source>
</reference>
<evidence type="ECO:0000256" key="2">
    <source>
        <dbReference type="ARBA" id="ARBA00023004"/>
    </source>
</evidence>
<evidence type="ECO:0000259" key="4">
    <source>
        <dbReference type="Pfam" id="PF04879"/>
    </source>
</evidence>
<dbReference type="InterPro" id="IPR036593">
    <property type="entry name" value="CPE0013-like_sf"/>
</dbReference>
<comment type="caution">
    <text evidence="5">The sequence shown here is derived from an EMBL/GenBank/DDBJ whole genome shotgun (WGS) entry which is preliminary data.</text>
</comment>
<dbReference type="GO" id="GO:0016491">
    <property type="term" value="F:oxidoreductase activity"/>
    <property type="evidence" value="ECO:0007669"/>
    <property type="project" value="InterPro"/>
</dbReference>
<feature type="domain" description="4Fe-4S Mo/W bis-MGD-type" evidence="4">
    <location>
        <begin position="7"/>
        <end position="33"/>
    </location>
</feature>
<dbReference type="GO" id="GO:0051536">
    <property type="term" value="F:iron-sulfur cluster binding"/>
    <property type="evidence" value="ECO:0007669"/>
    <property type="project" value="UniProtKB-KW"/>
</dbReference>
<dbReference type="RefSeq" id="WP_087166490.1">
    <property type="nucleotide sequence ID" value="NZ_BSBO01000018.1"/>
</dbReference>
<dbReference type="Pfam" id="PF04879">
    <property type="entry name" value="Molybdop_Fe4S4"/>
    <property type="match status" value="1"/>
</dbReference>
<evidence type="ECO:0000313" key="7">
    <source>
        <dbReference type="Proteomes" id="UP001145145"/>
    </source>
</evidence>
<name>A0A9W6FCE0_9FIRM</name>
<dbReference type="EMBL" id="BSBO01000018">
    <property type="protein sequence ID" value="GLG04747.1"/>
    <property type="molecule type" value="Genomic_DNA"/>
</dbReference>
<evidence type="ECO:0000256" key="1">
    <source>
        <dbReference type="ARBA" id="ARBA00022723"/>
    </source>
</evidence>
<keyword evidence="1" id="KW-0479">Metal-binding</keyword>
<keyword evidence="7" id="KW-1185">Reference proteome</keyword>
<dbReference type="SUPFAM" id="SSF160148">
    <property type="entry name" value="CPE0013-like"/>
    <property type="match status" value="1"/>
</dbReference>
<keyword evidence="3" id="KW-0411">Iron-sulfur</keyword>
<proteinExistence type="predicted"/>
<dbReference type="EMBL" id="BSCH01000014">
    <property type="protein sequence ID" value="GLG90774.1"/>
    <property type="molecule type" value="Genomic_DNA"/>
</dbReference>
<reference evidence="5 7" key="5">
    <citation type="journal article" date="2023" name="Int. J. Syst. Evol. Microbiol.">
        <title>Sellimonas catena sp. nov., isolated from human faeces.</title>
        <authorList>
            <person name="Hisatomi A."/>
            <person name="Ohkuma M."/>
            <person name="Sakamoto M."/>
        </authorList>
    </citation>
    <scope>NUCLEOTIDE SEQUENCE [LARGE SCALE GENOMIC DNA]</scope>
    <source>
        <strain evidence="5 7">12EGH17</strain>
        <strain evidence="6">18CBH55</strain>
    </source>
</reference>